<dbReference type="EMBL" id="CAKMUD010000072">
    <property type="protein sequence ID" value="CAH1585064.1"/>
    <property type="molecule type" value="Genomic_DNA"/>
</dbReference>
<organism evidence="1 2">
    <name type="scientific">Vibrio jasicida</name>
    <dbReference type="NCBI Taxonomy" id="766224"/>
    <lineage>
        <taxon>Bacteria</taxon>
        <taxon>Pseudomonadati</taxon>
        <taxon>Pseudomonadota</taxon>
        <taxon>Gammaproteobacteria</taxon>
        <taxon>Vibrionales</taxon>
        <taxon>Vibrionaceae</taxon>
        <taxon>Vibrio</taxon>
    </lineage>
</organism>
<proteinExistence type="predicted"/>
<name>A0AAU9QJB5_9VIBR</name>
<gene>
    <name evidence="1" type="ORF">THF1A12_20143</name>
</gene>
<sequence>MVKWDVIDKCQLAFANDFVNQLKPAIVIVFHDSSSFLSFGKLYITEFSNLQYGIVQKAKNENAIINKKSFIIRCLWLFTC</sequence>
<reference evidence="1" key="1">
    <citation type="submission" date="2022-01" db="EMBL/GenBank/DDBJ databases">
        <authorList>
            <person name="Lagorce A."/>
        </authorList>
    </citation>
    <scope>NUCLEOTIDE SEQUENCE</scope>
    <source>
        <strain evidence="1">Th15_F1_A12</strain>
    </source>
</reference>
<accession>A0AAU9QJB5</accession>
<protein>
    <submittedName>
        <fullName evidence="1">Uncharacterized protein</fullName>
    </submittedName>
</protein>
<dbReference type="AlphaFoldDB" id="A0AAU9QJB5"/>
<evidence type="ECO:0000313" key="1">
    <source>
        <dbReference type="EMBL" id="CAH1585064.1"/>
    </source>
</evidence>
<dbReference type="Proteomes" id="UP001295462">
    <property type="component" value="Unassembled WGS sequence"/>
</dbReference>
<evidence type="ECO:0000313" key="2">
    <source>
        <dbReference type="Proteomes" id="UP001295462"/>
    </source>
</evidence>
<comment type="caution">
    <text evidence="1">The sequence shown here is derived from an EMBL/GenBank/DDBJ whole genome shotgun (WGS) entry which is preliminary data.</text>
</comment>